<accession>A0ACC1CB66</accession>
<protein>
    <submittedName>
        <fullName evidence="1">Uncharacterized protein</fullName>
    </submittedName>
</protein>
<evidence type="ECO:0000313" key="1">
    <source>
        <dbReference type="EMBL" id="KAJ0112752.1"/>
    </source>
</evidence>
<proteinExistence type="predicted"/>
<name>A0ACC1CB66_9ROSI</name>
<dbReference type="EMBL" id="CM047897">
    <property type="protein sequence ID" value="KAJ0112752.1"/>
    <property type="molecule type" value="Genomic_DNA"/>
</dbReference>
<comment type="caution">
    <text evidence="1">The sequence shown here is derived from an EMBL/GenBank/DDBJ whole genome shotgun (WGS) entry which is preliminary data.</text>
</comment>
<gene>
    <name evidence="1" type="ORF">Patl1_03589</name>
</gene>
<sequence>MKLTGLLASEVLTLSPCSSTAPFSFRTFHSLSFSGSSPCFLRRYSSFCIPKLGNGADKCQGRGVTARAASGDPSGDLVPIAPLRFESPVGQLLAQILQTHPHLLPAAIDQQLDNLQTDKDIQRQDASSEDLLYKHAVQLDYGLVDLSCIGVVVCVDIVTRIPDYLCVRRASNIEALICRRIGEVKEKERRNALEEIIYCLIVQKFVENDISMIPRITTTADPVGRVDFWPNQEQKLESVHSPEAFEMIQSHLSLVLGERMVGPLDTIVEISKIKLGKLYAASIMARYEDPSPGIRLWDPDSLIRIQPDDDGDSDIGGFRDGSDSKSYRLRSYVMYLDAETLQRYATIRSKEAISLIEKQTQALFGRPDIRILEDGSIDTSNDEVVALTFSGLTMLVLEAVAFGSFLWDAETDVESKYPFVKG</sequence>
<evidence type="ECO:0000313" key="2">
    <source>
        <dbReference type="Proteomes" id="UP001164250"/>
    </source>
</evidence>
<dbReference type="Proteomes" id="UP001164250">
    <property type="component" value="Chromosome 1"/>
</dbReference>
<keyword evidence="2" id="KW-1185">Reference proteome</keyword>
<organism evidence="1 2">
    <name type="scientific">Pistacia atlantica</name>
    <dbReference type="NCBI Taxonomy" id="434234"/>
    <lineage>
        <taxon>Eukaryota</taxon>
        <taxon>Viridiplantae</taxon>
        <taxon>Streptophyta</taxon>
        <taxon>Embryophyta</taxon>
        <taxon>Tracheophyta</taxon>
        <taxon>Spermatophyta</taxon>
        <taxon>Magnoliopsida</taxon>
        <taxon>eudicotyledons</taxon>
        <taxon>Gunneridae</taxon>
        <taxon>Pentapetalae</taxon>
        <taxon>rosids</taxon>
        <taxon>malvids</taxon>
        <taxon>Sapindales</taxon>
        <taxon>Anacardiaceae</taxon>
        <taxon>Pistacia</taxon>
    </lineage>
</organism>
<reference evidence="2" key="1">
    <citation type="journal article" date="2023" name="G3 (Bethesda)">
        <title>Genome assembly and association tests identify interacting loci associated with vigor, precocity, and sex in interspecific pistachio rootstocks.</title>
        <authorList>
            <person name="Palmer W."/>
            <person name="Jacygrad E."/>
            <person name="Sagayaradj S."/>
            <person name="Cavanaugh K."/>
            <person name="Han R."/>
            <person name="Bertier L."/>
            <person name="Beede B."/>
            <person name="Kafkas S."/>
            <person name="Golino D."/>
            <person name="Preece J."/>
            <person name="Michelmore R."/>
        </authorList>
    </citation>
    <scope>NUCLEOTIDE SEQUENCE [LARGE SCALE GENOMIC DNA]</scope>
</reference>